<dbReference type="PANTHER" id="PTHR20857:SF15">
    <property type="entry name" value="THIAMINE-PHOSPHATE SYNTHASE"/>
    <property type="match status" value="1"/>
</dbReference>
<comment type="catalytic activity">
    <reaction evidence="6 9 10">
        <text>4-methyl-5-(2-phosphooxyethyl)-thiazole + 4-amino-2-methyl-5-(diphosphooxymethyl)pyrimidine + H(+) = thiamine phosphate + diphosphate</text>
        <dbReference type="Rhea" id="RHEA:22328"/>
        <dbReference type="ChEBI" id="CHEBI:15378"/>
        <dbReference type="ChEBI" id="CHEBI:33019"/>
        <dbReference type="ChEBI" id="CHEBI:37575"/>
        <dbReference type="ChEBI" id="CHEBI:57841"/>
        <dbReference type="ChEBI" id="CHEBI:58296"/>
        <dbReference type="EC" id="2.5.1.3"/>
    </reaction>
</comment>
<comment type="pathway">
    <text evidence="1 9 11">Cofactor biosynthesis; thiamine diphosphate biosynthesis; thiamine phosphate from 4-amino-2-methyl-5-diphosphomethylpyrimidine and 4-methyl-5-(2-phosphoethyl)-thiazole: step 1/1.</text>
</comment>
<dbReference type="EC" id="2.5.1.3" evidence="9"/>
<evidence type="ECO:0000256" key="1">
    <source>
        <dbReference type="ARBA" id="ARBA00005165"/>
    </source>
</evidence>
<dbReference type="Gene3D" id="3.20.20.70">
    <property type="entry name" value="Aldolase class I"/>
    <property type="match status" value="1"/>
</dbReference>
<comment type="function">
    <text evidence="9">Condenses 4-methyl-5-(beta-hydroxyethyl)thiazole monophosphate (THZ-P) and 2-methyl-4-amino-5-hydroxymethyl pyrimidine pyrophosphate (HMP-PP) to form thiamine monophosphate (TMP).</text>
</comment>
<proteinExistence type="inferred from homology"/>
<evidence type="ECO:0000256" key="10">
    <source>
        <dbReference type="RuleBase" id="RU003826"/>
    </source>
</evidence>
<comment type="cofactor">
    <cofactor evidence="9">
        <name>Mg(2+)</name>
        <dbReference type="ChEBI" id="CHEBI:18420"/>
    </cofactor>
    <text evidence="9">Binds 1 Mg(2+) ion per subunit.</text>
</comment>
<evidence type="ECO:0000256" key="4">
    <source>
        <dbReference type="ARBA" id="ARBA00022842"/>
    </source>
</evidence>
<dbReference type="PANTHER" id="PTHR20857">
    <property type="entry name" value="THIAMINE-PHOSPHATE PYROPHOSPHORYLASE"/>
    <property type="match status" value="1"/>
</dbReference>
<dbReference type="InterPro" id="IPR036206">
    <property type="entry name" value="ThiamineP_synth_sf"/>
</dbReference>
<dbReference type="InterPro" id="IPR013785">
    <property type="entry name" value="Aldolase_TIM"/>
</dbReference>
<keyword evidence="3 9" id="KW-0479">Metal-binding</keyword>
<name>A0ABQ1KQT7_9RHOB</name>
<feature type="binding site" evidence="9">
    <location>
        <position position="72"/>
    </location>
    <ligand>
        <name>4-amino-2-methyl-5-(diphosphooxymethyl)pyrimidine</name>
        <dbReference type="ChEBI" id="CHEBI:57841"/>
    </ligand>
</feature>
<keyword evidence="14" id="KW-1185">Reference proteome</keyword>
<dbReference type="HAMAP" id="MF_00097">
    <property type="entry name" value="TMP_synthase"/>
    <property type="match status" value="1"/>
</dbReference>
<accession>A0ABQ1KQT7</accession>
<evidence type="ECO:0000256" key="9">
    <source>
        <dbReference type="HAMAP-Rule" id="MF_00097"/>
    </source>
</evidence>
<comment type="catalytic activity">
    <reaction evidence="8 9 10">
        <text>2-[(2R,5Z)-2-carboxy-4-methylthiazol-5(2H)-ylidene]ethyl phosphate + 4-amino-2-methyl-5-(diphosphooxymethyl)pyrimidine + 2 H(+) = thiamine phosphate + CO2 + diphosphate</text>
        <dbReference type="Rhea" id="RHEA:47844"/>
        <dbReference type="ChEBI" id="CHEBI:15378"/>
        <dbReference type="ChEBI" id="CHEBI:16526"/>
        <dbReference type="ChEBI" id="CHEBI:33019"/>
        <dbReference type="ChEBI" id="CHEBI:37575"/>
        <dbReference type="ChEBI" id="CHEBI:57841"/>
        <dbReference type="ChEBI" id="CHEBI:62899"/>
        <dbReference type="EC" id="2.5.1.3"/>
    </reaction>
</comment>
<feature type="binding site" evidence="9">
    <location>
        <position position="73"/>
    </location>
    <ligand>
        <name>Mg(2+)</name>
        <dbReference type="ChEBI" id="CHEBI:18420"/>
    </ligand>
</feature>
<evidence type="ECO:0000256" key="5">
    <source>
        <dbReference type="ARBA" id="ARBA00022977"/>
    </source>
</evidence>
<feature type="binding site" evidence="9">
    <location>
        <begin position="188"/>
        <end position="189"/>
    </location>
    <ligand>
        <name>2-[(2R,5Z)-2-carboxy-4-methylthiazol-5(2H)-ylidene]ethyl phosphate</name>
        <dbReference type="ChEBI" id="CHEBI:62899"/>
    </ligand>
</feature>
<feature type="binding site" evidence="9">
    <location>
        <begin position="40"/>
        <end position="44"/>
    </location>
    <ligand>
        <name>4-amino-2-methyl-5-(diphosphooxymethyl)pyrimidine</name>
        <dbReference type="ChEBI" id="CHEBI:57841"/>
    </ligand>
</feature>
<dbReference type="EMBL" id="BMFC01000006">
    <property type="protein sequence ID" value="GGC07277.1"/>
    <property type="molecule type" value="Genomic_DNA"/>
</dbReference>
<gene>
    <name evidence="9 13" type="primary">thiE</name>
    <name evidence="13" type="ORF">GCM10011363_24980</name>
</gene>
<evidence type="ECO:0000256" key="11">
    <source>
        <dbReference type="RuleBase" id="RU004253"/>
    </source>
</evidence>
<evidence type="ECO:0000256" key="7">
    <source>
        <dbReference type="ARBA" id="ARBA00047851"/>
    </source>
</evidence>
<dbReference type="InterPro" id="IPR022998">
    <property type="entry name" value="ThiamineP_synth_TenI"/>
</dbReference>
<organism evidence="13 14">
    <name type="scientific">Marivita lacus</name>
    <dbReference type="NCBI Taxonomy" id="1323742"/>
    <lineage>
        <taxon>Bacteria</taxon>
        <taxon>Pseudomonadati</taxon>
        <taxon>Pseudomonadota</taxon>
        <taxon>Alphaproteobacteria</taxon>
        <taxon>Rhodobacterales</taxon>
        <taxon>Roseobacteraceae</taxon>
        <taxon>Marivita</taxon>
    </lineage>
</organism>
<evidence type="ECO:0000259" key="12">
    <source>
        <dbReference type="Pfam" id="PF02581"/>
    </source>
</evidence>
<dbReference type="CDD" id="cd00564">
    <property type="entry name" value="TMP_TenI"/>
    <property type="match status" value="1"/>
</dbReference>
<comment type="caution">
    <text evidence="13">The sequence shown here is derived from an EMBL/GenBank/DDBJ whole genome shotgun (WGS) entry which is preliminary data.</text>
</comment>
<keyword evidence="5 9" id="KW-0784">Thiamine biosynthesis</keyword>
<feature type="binding site" evidence="9">
    <location>
        <position position="111"/>
    </location>
    <ligand>
        <name>4-amino-2-methyl-5-(diphosphooxymethyl)pyrimidine</name>
        <dbReference type="ChEBI" id="CHEBI:57841"/>
    </ligand>
</feature>
<keyword evidence="4 9" id="KW-0460">Magnesium</keyword>
<evidence type="ECO:0000256" key="3">
    <source>
        <dbReference type="ARBA" id="ARBA00022723"/>
    </source>
</evidence>
<comment type="catalytic activity">
    <reaction evidence="7 9 10">
        <text>2-(2-carboxy-4-methylthiazol-5-yl)ethyl phosphate + 4-amino-2-methyl-5-(diphosphooxymethyl)pyrimidine + 2 H(+) = thiamine phosphate + CO2 + diphosphate</text>
        <dbReference type="Rhea" id="RHEA:47848"/>
        <dbReference type="ChEBI" id="CHEBI:15378"/>
        <dbReference type="ChEBI" id="CHEBI:16526"/>
        <dbReference type="ChEBI" id="CHEBI:33019"/>
        <dbReference type="ChEBI" id="CHEBI:37575"/>
        <dbReference type="ChEBI" id="CHEBI:57841"/>
        <dbReference type="ChEBI" id="CHEBI:62890"/>
        <dbReference type="EC" id="2.5.1.3"/>
    </reaction>
</comment>
<protein>
    <recommendedName>
        <fullName evidence="9">Thiamine-phosphate synthase</fullName>
        <shortName evidence="9">TP synthase</shortName>
        <shortName evidence="9">TPS</shortName>
        <ecNumber evidence="9">2.5.1.3</ecNumber>
    </recommendedName>
    <alternativeName>
        <fullName evidence="9">Thiamine-phosphate pyrophosphorylase</fullName>
        <shortName evidence="9">TMP pyrophosphorylase</shortName>
        <shortName evidence="9">TMP-PPase</shortName>
    </alternativeName>
</protein>
<feature type="binding site" evidence="9">
    <location>
        <position position="168"/>
    </location>
    <ligand>
        <name>2-[(2R,5Z)-2-carboxy-4-methylthiazol-5(2H)-ylidene]ethyl phosphate</name>
        <dbReference type="ChEBI" id="CHEBI:62899"/>
    </ligand>
</feature>
<evidence type="ECO:0000313" key="13">
    <source>
        <dbReference type="EMBL" id="GGC07277.1"/>
    </source>
</evidence>
<evidence type="ECO:0000256" key="2">
    <source>
        <dbReference type="ARBA" id="ARBA00022679"/>
    </source>
</evidence>
<dbReference type="RefSeq" id="WP_188482394.1">
    <property type="nucleotide sequence ID" value="NZ_BMFC01000006.1"/>
</dbReference>
<dbReference type="NCBIfam" id="TIGR00693">
    <property type="entry name" value="thiE"/>
    <property type="match status" value="1"/>
</dbReference>
<dbReference type="Proteomes" id="UP000645462">
    <property type="component" value="Unassembled WGS sequence"/>
</dbReference>
<feature type="domain" description="Thiamine phosphate synthase/TenI" evidence="12">
    <location>
        <begin position="10"/>
        <end position="191"/>
    </location>
</feature>
<sequence>MAVIRDSLRLYLVTDPVLCPGAGIVGLVRDAVRGGVSFVQLRDKTASTDELIKTALAVKAALAGSSVPLVINDDLDAAIAADVDGVHLGQNDITAAEARARLGRDKIIGLSCETVAQVQGADPALVDYLGLGTVFPTATKADHKPAIGFSGLAELVKASALPSVAIGGLKRDHAVDVMATGCDGMAVVSAICGQPDPETAARALRSALDAARGDT</sequence>
<evidence type="ECO:0000313" key="14">
    <source>
        <dbReference type="Proteomes" id="UP000645462"/>
    </source>
</evidence>
<feature type="binding site" evidence="9">
    <location>
        <position position="92"/>
    </location>
    <ligand>
        <name>Mg(2+)</name>
        <dbReference type="ChEBI" id="CHEBI:18420"/>
    </ligand>
</feature>
<comment type="similarity">
    <text evidence="9 10">Belongs to the thiamine-phosphate synthase family.</text>
</comment>
<evidence type="ECO:0000256" key="6">
    <source>
        <dbReference type="ARBA" id="ARBA00047334"/>
    </source>
</evidence>
<feature type="binding site" evidence="9">
    <location>
        <position position="140"/>
    </location>
    <ligand>
        <name>4-amino-2-methyl-5-(diphosphooxymethyl)pyrimidine</name>
        <dbReference type="ChEBI" id="CHEBI:57841"/>
    </ligand>
</feature>
<reference evidence="14" key="1">
    <citation type="journal article" date="2019" name="Int. J. Syst. Evol. Microbiol.">
        <title>The Global Catalogue of Microorganisms (GCM) 10K type strain sequencing project: providing services to taxonomists for standard genome sequencing and annotation.</title>
        <authorList>
            <consortium name="The Broad Institute Genomics Platform"/>
            <consortium name="The Broad Institute Genome Sequencing Center for Infectious Disease"/>
            <person name="Wu L."/>
            <person name="Ma J."/>
        </authorList>
    </citation>
    <scope>NUCLEOTIDE SEQUENCE [LARGE SCALE GENOMIC DNA]</scope>
    <source>
        <strain evidence="14">CGMCC 1.12478</strain>
    </source>
</reference>
<evidence type="ECO:0000256" key="8">
    <source>
        <dbReference type="ARBA" id="ARBA00047883"/>
    </source>
</evidence>
<keyword evidence="2 9" id="KW-0808">Transferase</keyword>
<feature type="binding site" evidence="9">
    <location>
        <begin position="137"/>
        <end position="139"/>
    </location>
    <ligand>
        <name>2-[(2R,5Z)-2-carboxy-4-methylthiazol-5(2H)-ylidene]ethyl phosphate</name>
        <dbReference type="ChEBI" id="CHEBI:62899"/>
    </ligand>
</feature>
<dbReference type="InterPro" id="IPR034291">
    <property type="entry name" value="TMP_synthase"/>
</dbReference>
<dbReference type="SUPFAM" id="SSF51391">
    <property type="entry name" value="Thiamin phosphate synthase"/>
    <property type="match status" value="1"/>
</dbReference>
<dbReference type="Pfam" id="PF02581">
    <property type="entry name" value="TMP-TENI"/>
    <property type="match status" value="1"/>
</dbReference>